<feature type="compositionally biased region" description="Basic and acidic residues" evidence="5">
    <location>
        <begin position="166"/>
        <end position="181"/>
    </location>
</feature>
<evidence type="ECO:0000256" key="2">
    <source>
        <dbReference type="ARBA" id="ARBA00022771"/>
    </source>
</evidence>
<dbReference type="RefSeq" id="XP_016645157.1">
    <property type="nucleotide sequence ID" value="XM_016785279.1"/>
</dbReference>
<keyword evidence="2 4" id="KW-0863">Zinc-finger</keyword>
<feature type="compositionally biased region" description="Basic residues" evidence="5">
    <location>
        <begin position="1"/>
        <end position="22"/>
    </location>
</feature>
<dbReference type="OMA" id="INSCIHA"/>
<name>A0A084GDE6_PSEDA</name>
<evidence type="ECO:0000313" key="7">
    <source>
        <dbReference type="EMBL" id="KEZ45358.1"/>
    </source>
</evidence>
<dbReference type="InterPro" id="IPR002893">
    <property type="entry name" value="Znf_MYND"/>
</dbReference>
<dbReference type="GeneID" id="27721248"/>
<feature type="compositionally biased region" description="Polar residues" evidence="5">
    <location>
        <begin position="189"/>
        <end position="198"/>
    </location>
</feature>
<feature type="compositionally biased region" description="Polar residues" evidence="5">
    <location>
        <begin position="111"/>
        <end position="138"/>
    </location>
</feature>
<evidence type="ECO:0000256" key="3">
    <source>
        <dbReference type="ARBA" id="ARBA00022833"/>
    </source>
</evidence>
<evidence type="ECO:0000313" key="8">
    <source>
        <dbReference type="Proteomes" id="UP000028545"/>
    </source>
</evidence>
<feature type="compositionally biased region" description="Polar residues" evidence="5">
    <location>
        <begin position="23"/>
        <end position="35"/>
    </location>
</feature>
<feature type="region of interest" description="Disordered" evidence="5">
    <location>
        <begin position="72"/>
        <end position="227"/>
    </location>
</feature>
<keyword evidence="8" id="KW-1185">Reference proteome</keyword>
<dbReference type="HOGENOM" id="CLU_389869_0_0_1"/>
<accession>A0A084GDE6</accession>
<dbReference type="VEuPathDB" id="FungiDB:SAPIO_CDS2176"/>
<proteinExistence type="predicted"/>
<dbReference type="Pfam" id="PF01753">
    <property type="entry name" value="zf-MYND"/>
    <property type="match status" value="1"/>
</dbReference>
<keyword evidence="1" id="KW-0479">Metal-binding</keyword>
<dbReference type="EMBL" id="JOWA01000085">
    <property type="protein sequence ID" value="KEZ45358.1"/>
    <property type="molecule type" value="Genomic_DNA"/>
</dbReference>
<comment type="caution">
    <text evidence="7">The sequence shown here is derived from an EMBL/GenBank/DDBJ whole genome shotgun (WGS) entry which is preliminary data.</text>
</comment>
<evidence type="ECO:0000256" key="4">
    <source>
        <dbReference type="PROSITE-ProRule" id="PRU00134"/>
    </source>
</evidence>
<dbReference type="Gene3D" id="6.10.140.2220">
    <property type="match status" value="1"/>
</dbReference>
<gene>
    <name evidence="7" type="ORF">SAPIO_CDS2176</name>
</gene>
<dbReference type="KEGG" id="sapo:SAPIO_CDS2176"/>
<keyword evidence="3" id="KW-0862">Zinc</keyword>
<dbReference type="OrthoDB" id="437457at2759"/>
<feature type="region of interest" description="Disordered" evidence="5">
    <location>
        <begin position="1"/>
        <end position="58"/>
    </location>
</feature>
<dbReference type="GO" id="GO:0008270">
    <property type="term" value="F:zinc ion binding"/>
    <property type="evidence" value="ECO:0007669"/>
    <property type="project" value="UniProtKB-KW"/>
</dbReference>
<dbReference type="SUPFAM" id="SSF144232">
    <property type="entry name" value="HIT/MYND zinc finger-like"/>
    <property type="match status" value="1"/>
</dbReference>
<organism evidence="7 8">
    <name type="scientific">Pseudallescheria apiosperma</name>
    <name type="common">Scedosporium apiospermum</name>
    <dbReference type="NCBI Taxonomy" id="563466"/>
    <lineage>
        <taxon>Eukaryota</taxon>
        <taxon>Fungi</taxon>
        <taxon>Dikarya</taxon>
        <taxon>Ascomycota</taxon>
        <taxon>Pezizomycotina</taxon>
        <taxon>Sordariomycetes</taxon>
        <taxon>Hypocreomycetidae</taxon>
        <taxon>Microascales</taxon>
        <taxon>Microascaceae</taxon>
        <taxon>Scedosporium</taxon>
    </lineage>
</organism>
<feature type="compositionally biased region" description="Polar residues" evidence="5">
    <location>
        <begin position="146"/>
        <end position="161"/>
    </location>
</feature>
<evidence type="ECO:0000256" key="5">
    <source>
        <dbReference type="SAM" id="MobiDB-lite"/>
    </source>
</evidence>
<dbReference type="AlphaFoldDB" id="A0A084GDE6"/>
<evidence type="ECO:0000259" key="6">
    <source>
        <dbReference type="PROSITE" id="PS50865"/>
    </source>
</evidence>
<reference evidence="7 8" key="1">
    <citation type="journal article" date="2014" name="Genome Announc.">
        <title>Draft genome sequence of the pathogenic fungus Scedosporium apiospermum.</title>
        <authorList>
            <person name="Vandeputte P."/>
            <person name="Ghamrawi S."/>
            <person name="Rechenmann M."/>
            <person name="Iltis A."/>
            <person name="Giraud S."/>
            <person name="Fleury M."/>
            <person name="Thornton C."/>
            <person name="Delhaes L."/>
            <person name="Meyer W."/>
            <person name="Papon N."/>
            <person name="Bouchara J.P."/>
        </authorList>
    </citation>
    <scope>NUCLEOTIDE SEQUENCE [LARGE SCALE GENOMIC DNA]</scope>
    <source>
        <strain evidence="7 8">IHEM 14462</strain>
    </source>
</reference>
<evidence type="ECO:0000256" key="1">
    <source>
        <dbReference type="ARBA" id="ARBA00022723"/>
    </source>
</evidence>
<feature type="domain" description="MYND-type" evidence="6">
    <location>
        <begin position="264"/>
        <end position="299"/>
    </location>
</feature>
<protein>
    <recommendedName>
        <fullName evidence="6">MYND-type domain-containing protein</fullName>
    </recommendedName>
</protein>
<dbReference type="Proteomes" id="UP000028545">
    <property type="component" value="Unassembled WGS sequence"/>
</dbReference>
<sequence length="708" mass="78446">MPKPKPKHNKGKGKKKPGRGSKHTQTPNPPDNNQGRDPVYNDVASQAGSVTEPPNVTEVTVIQGYEQFALTHRGKSNSSNIATPSIVIADSTDDVGSPNTGASSHDEEDSFMTQPKQESSPSTPGGNDRSSSTVNQMNDDTEAFNEPSQSAECQSQVSSSHSRLRQAQDHHSSLAEPDSSKGRAINAQPIESMTSLSTKKPAGHGADRDGIGGASNPDIVGEGQDGDQEMTMDIPLNWLTGTSHTGSLFYAKHCRKTAFPDSLCTLCLRRGGSFCASCKARYCGDTCRRSDWRVHKGVCSQFKSLGPNDRPSDEHFLAMVLPTAKTTPDLVWCRMIEDCHKLEISHPDILDLAGDGDGGQPIIGNTTHVNNSKGTGGAFLGHGLAMVDVFGLKSSMHRGLVNINSCIHALTAPGALRFHMGPWVVFAFEPDDTGKPKKGIDVVPRDWRHIADYLIFDPSNPFLREVPRVPLQVLYGTKLSDVTNPALSLVSSIEGEIENVYVPIFDWPYTGPSTLPFQLGLPWKTRYIRAAPAAKPQPHMRYLKQYFRREYGADSSRWSSTEDNNCVTMIVLAIGKDRVVHKEHVVAFNKYLDFSLKRKIVPSRDGFMDYWQKHRRVLLLRDNVNYLDTPYHGPPRFEELVRYDGEDERYRKAMMNLLGYFASKGWKMAVREENGVLVPDDVVAPFDVEGDWEFTEDLKVKTELPYQT</sequence>
<dbReference type="PROSITE" id="PS50865">
    <property type="entry name" value="ZF_MYND_2"/>
    <property type="match status" value="1"/>
</dbReference>